<dbReference type="AlphaFoldDB" id="A0A7I4Z2X8"/>
<evidence type="ECO:0000313" key="2">
    <source>
        <dbReference type="Proteomes" id="UP000025227"/>
    </source>
</evidence>
<dbReference type="WBParaSite" id="HCON_00172660-00001">
    <property type="protein sequence ID" value="HCON_00172660-00001"/>
    <property type="gene ID" value="HCON_00172660"/>
</dbReference>
<proteinExistence type="predicted"/>
<evidence type="ECO:0000256" key="1">
    <source>
        <dbReference type="SAM" id="MobiDB-lite"/>
    </source>
</evidence>
<feature type="region of interest" description="Disordered" evidence="1">
    <location>
        <begin position="66"/>
        <end position="97"/>
    </location>
</feature>
<feature type="compositionally biased region" description="Low complexity" evidence="1">
    <location>
        <begin position="66"/>
        <end position="84"/>
    </location>
</feature>
<organism evidence="2 3">
    <name type="scientific">Haemonchus contortus</name>
    <name type="common">Barber pole worm</name>
    <dbReference type="NCBI Taxonomy" id="6289"/>
    <lineage>
        <taxon>Eukaryota</taxon>
        <taxon>Metazoa</taxon>
        <taxon>Ecdysozoa</taxon>
        <taxon>Nematoda</taxon>
        <taxon>Chromadorea</taxon>
        <taxon>Rhabditida</taxon>
        <taxon>Rhabditina</taxon>
        <taxon>Rhabditomorpha</taxon>
        <taxon>Strongyloidea</taxon>
        <taxon>Trichostrongylidae</taxon>
        <taxon>Haemonchus</taxon>
    </lineage>
</organism>
<dbReference type="OrthoDB" id="5872378at2759"/>
<evidence type="ECO:0000313" key="3">
    <source>
        <dbReference type="WBParaSite" id="HCON_00172660-00001"/>
    </source>
</evidence>
<accession>A0A7I4Z2X8</accession>
<reference evidence="3" key="1">
    <citation type="submission" date="2020-12" db="UniProtKB">
        <authorList>
            <consortium name="WormBaseParasite"/>
        </authorList>
    </citation>
    <scope>IDENTIFICATION</scope>
    <source>
        <strain evidence="3">MHco3</strain>
    </source>
</reference>
<name>A0A7I4Z2X8_HAECO</name>
<dbReference type="Proteomes" id="UP000025227">
    <property type="component" value="Unplaced"/>
</dbReference>
<keyword evidence="2" id="KW-1185">Reference proteome</keyword>
<dbReference type="OMA" id="TPNIENA"/>
<sequence>MRGIDSIVGPSRPRIPFMLLRQYGPASRLRVYKPLNPMIVTQLYSAYSAYFVFDFDSMPLTRSQSSSIAASTSPSPPSIGAGAPEPETELQGNSLITGVDTPNIENAGYGSVTAPLDNSLSRLDDSAVLHVKDGKALRDAASAAITQVWREARSQTSALAHRINEDNASLSSKLNESFTAVGSRLEAIPTIAMLAQDSPSPKIAPFTGSSEDGVQFSIWLRRLNDIIRMRPSELSSEQKANFLIGHLDGVAREKVEELDEGARKSFDAVVTHLRNFFESPQQRYVARQKLSVCKQEPGEAAATFANRVLNLVRSATAGQDPATQKDRVLEEFVSRLRGDIRYFVKLDNPASFEQAVTKAQMVEQLLSEATAERLISPEHRTNSPATATRWTYLSGSVLQLRRTRTPCYSLPVST</sequence>
<protein>
    <submittedName>
        <fullName evidence="3">Retrotransposon gag domain-containing protein</fullName>
    </submittedName>
</protein>